<keyword evidence="1" id="KW-0175">Coiled coil</keyword>
<evidence type="ECO:0000256" key="1">
    <source>
        <dbReference type="SAM" id="Coils"/>
    </source>
</evidence>
<organism evidence="4 5">
    <name type="scientific">Hydra vulgaris</name>
    <name type="common">Hydra</name>
    <name type="synonym">Hydra attenuata</name>
    <dbReference type="NCBI Taxonomy" id="6087"/>
    <lineage>
        <taxon>Eukaryota</taxon>
        <taxon>Metazoa</taxon>
        <taxon>Cnidaria</taxon>
        <taxon>Hydrozoa</taxon>
        <taxon>Hydroidolina</taxon>
        <taxon>Anthoathecata</taxon>
        <taxon>Aplanulata</taxon>
        <taxon>Hydridae</taxon>
        <taxon>Hydra</taxon>
    </lineage>
</organism>
<sequence>MSSKFFVLRCFILIGCLKNITSEYNYPVMESSSRYSYTVYKDRKVNDITSIVEAHANYNECITACYNKKNCKSIDAEIIDKNLLRCRFFDNESTQTIQSEGFIYVSSKPPNCSRSCSLTPNPCGNCSCIPSCAARNRRQHVCNCTIAGIARSCQEHYDNGFTKTAVYQISPYGFSFETVCEMAKLEKENPKEIFLKTNEQPLTKNNLIARLPWLENAYSISFKFKPRSYSHGAKNVIHLTLGNDLLQYGDRNPGVWFSAPGTLQIFSPVNGYRDYITLINSLPLNTWSSIRISQIRVAGVYTYSVNFNGNIIKSVENTLPQSFQNPFLFAADPWYDSADGFIKDFRIINDGSVEKCNGHINFLDQVKDRLLVFNNMITTLPWLEKTFSISFKLKPESYPSTSGNVIHLTTSGNYGQYGERCPSIWYRNDGYLIISTAIGGNGDFYMPPQILPLNVWSSIRLSQTQVNGVYTLFLLLNGTIIFSIVNTYPQSFRNVRVYAADPWHSVQNGFIKEFTIINGYNNFVEELNEHELNKDKLIARLSTIEKEYLISFKIKPRLYSNDWKNVIHLTIGQNSGQSGVFAVWFYNDSSGSLYISSAVNGNNDYAVKTQPLPLNQWSFIKVSQYEINRVYTYAIHLNEIIIHTIENKIPQSFKNIDVYTADPWHDAQNGSIKDLKIINGNIGIWIPMMTRFSTWESSFWDKSYEAYENGFGLINQQWIGLKNINQITSTFFTDMRVEYFIFEDISFSSMYYNVTVSSSIDDYLFSYETYDSKGSLEPDLFDANNTTFKSCSNWWTTSCIEATPTSTNYISYGSSENLFSIQFFLRTNGPKK</sequence>
<keyword evidence="2" id="KW-0732">Signal</keyword>
<gene>
    <name evidence="5" type="primary">LOC105843664</name>
</gene>
<protein>
    <submittedName>
        <fullName evidence="5">Uncharacterized protein LOC105843664 isoform X5</fullName>
    </submittedName>
</protein>
<dbReference type="GeneID" id="105843664"/>
<dbReference type="InterPro" id="IPR002181">
    <property type="entry name" value="Fibrinogen_a/b/g_C_dom"/>
</dbReference>
<feature type="coiled-coil region" evidence="1">
    <location>
        <begin position="520"/>
        <end position="547"/>
    </location>
</feature>
<feature type="chain" id="PRO_5046295152" evidence="2">
    <location>
        <begin position="23"/>
        <end position="832"/>
    </location>
</feature>
<accession>A0ABM4CIH1</accession>
<dbReference type="RefSeq" id="XP_065661528.1">
    <property type="nucleotide sequence ID" value="XM_065805456.1"/>
</dbReference>
<dbReference type="SUPFAM" id="SSF49899">
    <property type="entry name" value="Concanavalin A-like lectins/glucanases"/>
    <property type="match status" value="1"/>
</dbReference>
<dbReference type="InterPro" id="IPR013320">
    <property type="entry name" value="ConA-like_dom_sf"/>
</dbReference>
<dbReference type="Gene3D" id="3.90.215.10">
    <property type="entry name" value="Gamma Fibrinogen, chain A, domain 1"/>
    <property type="match status" value="1"/>
</dbReference>
<dbReference type="Proteomes" id="UP001652625">
    <property type="component" value="Chromosome 09"/>
</dbReference>
<keyword evidence="4" id="KW-1185">Reference proteome</keyword>
<evidence type="ECO:0000313" key="4">
    <source>
        <dbReference type="Proteomes" id="UP001652625"/>
    </source>
</evidence>
<evidence type="ECO:0000259" key="3">
    <source>
        <dbReference type="Pfam" id="PF00147"/>
    </source>
</evidence>
<dbReference type="InterPro" id="IPR014716">
    <property type="entry name" value="Fibrinogen_a/b/g_C_1"/>
</dbReference>
<dbReference type="Pfam" id="PF00147">
    <property type="entry name" value="Fibrinogen_C"/>
    <property type="match status" value="1"/>
</dbReference>
<proteinExistence type="predicted"/>
<dbReference type="InterPro" id="IPR036056">
    <property type="entry name" value="Fibrinogen-like_C"/>
</dbReference>
<name>A0ABM4CIH1_HYDVU</name>
<evidence type="ECO:0000256" key="2">
    <source>
        <dbReference type="SAM" id="SignalP"/>
    </source>
</evidence>
<feature type="signal peptide" evidence="2">
    <location>
        <begin position="1"/>
        <end position="22"/>
    </location>
</feature>
<evidence type="ECO:0000313" key="5">
    <source>
        <dbReference type="RefSeq" id="XP_065661528.1"/>
    </source>
</evidence>
<reference evidence="5" key="1">
    <citation type="submission" date="2025-08" db="UniProtKB">
        <authorList>
            <consortium name="RefSeq"/>
        </authorList>
    </citation>
    <scope>IDENTIFICATION</scope>
</reference>
<feature type="domain" description="Fibrinogen C-terminal" evidence="3">
    <location>
        <begin position="681"/>
        <end position="773"/>
    </location>
</feature>
<dbReference type="SUPFAM" id="SSF56496">
    <property type="entry name" value="Fibrinogen C-terminal domain-like"/>
    <property type="match status" value="1"/>
</dbReference>